<feature type="compositionally biased region" description="Gly residues" evidence="3">
    <location>
        <begin position="135"/>
        <end position="144"/>
    </location>
</feature>
<dbReference type="Proteomes" id="UP001189429">
    <property type="component" value="Unassembled WGS sequence"/>
</dbReference>
<dbReference type="InterPro" id="IPR013766">
    <property type="entry name" value="Thioredoxin_domain"/>
</dbReference>
<dbReference type="InterPro" id="IPR036249">
    <property type="entry name" value="Thioredoxin-like_sf"/>
</dbReference>
<dbReference type="PROSITE" id="PS00194">
    <property type="entry name" value="THIOREDOXIN_1"/>
    <property type="match status" value="1"/>
</dbReference>
<dbReference type="CDD" id="cd02961">
    <property type="entry name" value="PDI_a_family"/>
    <property type="match status" value="1"/>
</dbReference>
<feature type="non-terminal residue" evidence="5">
    <location>
        <position position="1"/>
    </location>
</feature>
<keyword evidence="2" id="KW-0732">Signal</keyword>
<dbReference type="PANTHER" id="PTHR45672">
    <property type="entry name" value="PROTEIN DISULFIDE-ISOMERASE C17H9.14C-RELATED"/>
    <property type="match status" value="1"/>
</dbReference>
<dbReference type="PROSITE" id="PS51352">
    <property type="entry name" value="THIOREDOXIN_2"/>
    <property type="match status" value="1"/>
</dbReference>
<evidence type="ECO:0000259" key="4">
    <source>
        <dbReference type="PROSITE" id="PS51352"/>
    </source>
</evidence>
<feature type="region of interest" description="Disordered" evidence="3">
    <location>
        <begin position="129"/>
        <end position="152"/>
    </location>
</feature>
<dbReference type="Gene3D" id="3.40.30.10">
    <property type="entry name" value="Glutaredoxin"/>
    <property type="match status" value="1"/>
</dbReference>
<reference evidence="5" key="1">
    <citation type="submission" date="2023-10" db="EMBL/GenBank/DDBJ databases">
        <authorList>
            <person name="Chen Y."/>
            <person name="Shah S."/>
            <person name="Dougan E. K."/>
            <person name="Thang M."/>
            <person name="Chan C."/>
        </authorList>
    </citation>
    <scope>NUCLEOTIDE SEQUENCE [LARGE SCALE GENOMIC DNA]</scope>
</reference>
<comment type="similarity">
    <text evidence="1">Belongs to the protein disulfide isomerase family.</text>
</comment>
<dbReference type="SUPFAM" id="SSF52833">
    <property type="entry name" value="Thioredoxin-like"/>
    <property type="match status" value="1"/>
</dbReference>
<sequence length="366" mass="40484">DHVVGSRGDGVFVKFYAPWCGHCKELAPVWQSAAETLHGTVDVAEVDCTANVSKGLRRRFDISGYPTIKLFRNGTVYRYRGNRSKASLVEFASGGRKRPHVVRRAPAHGARHLWEVVAVRRRLARRGLRAHGPGHGRLGDGGRPCRGRRPRQHGGVEVLAGRRLLPRLLLWPVPRRQLSGGRPGGAREEHPWVGCRRRFATSRHNTCSYDRGLLEEATVQALFDLRAPVLGNGLVDPRPAPNKIKDAAISCGVALPAQDVWCSNAARSRDRVVQVNDVVAYEAGSGLQPQFGQVLFHMRVGDKTLSCISKWPTKDAHAHSVRCEVSHAPALFPTANIIEPCIFWRTAIGKLSHVLTPCRLKARRLT</sequence>
<evidence type="ECO:0000256" key="3">
    <source>
        <dbReference type="SAM" id="MobiDB-lite"/>
    </source>
</evidence>
<evidence type="ECO:0000256" key="1">
    <source>
        <dbReference type="ARBA" id="ARBA00006347"/>
    </source>
</evidence>
<organism evidence="5 6">
    <name type="scientific">Prorocentrum cordatum</name>
    <dbReference type="NCBI Taxonomy" id="2364126"/>
    <lineage>
        <taxon>Eukaryota</taxon>
        <taxon>Sar</taxon>
        <taxon>Alveolata</taxon>
        <taxon>Dinophyceae</taxon>
        <taxon>Prorocentrales</taxon>
        <taxon>Prorocentraceae</taxon>
        <taxon>Prorocentrum</taxon>
    </lineage>
</organism>
<comment type="caution">
    <text evidence="5">The sequence shown here is derived from an EMBL/GenBank/DDBJ whole genome shotgun (WGS) entry which is preliminary data.</text>
</comment>
<accession>A0ABN9PWG6</accession>
<keyword evidence="6" id="KW-1185">Reference proteome</keyword>
<dbReference type="Pfam" id="PF00085">
    <property type="entry name" value="Thioredoxin"/>
    <property type="match status" value="1"/>
</dbReference>
<dbReference type="InterPro" id="IPR051063">
    <property type="entry name" value="PDI"/>
</dbReference>
<feature type="domain" description="Thioredoxin" evidence="4">
    <location>
        <begin position="1"/>
        <end position="97"/>
    </location>
</feature>
<evidence type="ECO:0000256" key="2">
    <source>
        <dbReference type="ARBA" id="ARBA00022729"/>
    </source>
</evidence>
<evidence type="ECO:0000313" key="6">
    <source>
        <dbReference type="Proteomes" id="UP001189429"/>
    </source>
</evidence>
<gene>
    <name evidence="5" type="ORF">PCOR1329_LOCUS5478</name>
</gene>
<dbReference type="PANTHER" id="PTHR45672:SF3">
    <property type="entry name" value="THIOREDOXIN DOMAIN-CONTAINING PROTEIN 5"/>
    <property type="match status" value="1"/>
</dbReference>
<dbReference type="PRINTS" id="PR00421">
    <property type="entry name" value="THIOREDOXIN"/>
</dbReference>
<dbReference type="EMBL" id="CAUYUJ010001447">
    <property type="protein sequence ID" value="CAK0795982.1"/>
    <property type="molecule type" value="Genomic_DNA"/>
</dbReference>
<protein>
    <recommendedName>
        <fullName evidence="4">Thioredoxin domain-containing protein</fullName>
    </recommendedName>
</protein>
<proteinExistence type="inferred from homology"/>
<dbReference type="InterPro" id="IPR017937">
    <property type="entry name" value="Thioredoxin_CS"/>
</dbReference>
<evidence type="ECO:0000313" key="5">
    <source>
        <dbReference type="EMBL" id="CAK0795982.1"/>
    </source>
</evidence>
<name>A0ABN9PWG6_9DINO</name>